<organism evidence="4 5">
    <name type="scientific">Paralcaligenes ureilyticus</name>
    <dbReference type="NCBI Taxonomy" id="627131"/>
    <lineage>
        <taxon>Bacteria</taxon>
        <taxon>Pseudomonadati</taxon>
        <taxon>Pseudomonadota</taxon>
        <taxon>Betaproteobacteria</taxon>
        <taxon>Burkholderiales</taxon>
        <taxon>Alcaligenaceae</taxon>
        <taxon>Paralcaligenes</taxon>
    </lineage>
</organism>
<dbReference type="PIRSF" id="PIRSF012702">
    <property type="entry name" value="UCP012702"/>
    <property type="match status" value="1"/>
</dbReference>
<comment type="function">
    <text evidence="1">Involved in peptidolytic degradation of cyclic heptapeptide hepatotoxin microcystin (MC).</text>
</comment>
<dbReference type="Pfam" id="PF07171">
    <property type="entry name" value="MlrC_C"/>
    <property type="match status" value="1"/>
</dbReference>
<dbReference type="RefSeq" id="WP_132580629.1">
    <property type="nucleotide sequence ID" value="NZ_SMAJ01000003.1"/>
</dbReference>
<feature type="domain" description="Microcystin LR degradation protein MlrC N-terminal" evidence="3">
    <location>
        <begin position="2"/>
        <end position="293"/>
    </location>
</feature>
<dbReference type="InterPro" id="IPR015995">
    <property type="entry name" value="MlrC_N"/>
</dbReference>
<dbReference type="OrthoDB" id="5288421at2"/>
<keyword evidence="1" id="KW-0645">Protease</keyword>
<dbReference type="GO" id="GO:0008237">
    <property type="term" value="F:metallopeptidase activity"/>
    <property type="evidence" value="ECO:0007669"/>
    <property type="project" value="UniProtKB-KW"/>
</dbReference>
<comment type="cofactor">
    <cofactor evidence="1">
        <name>Zn(2+)</name>
        <dbReference type="ChEBI" id="CHEBI:29105"/>
    </cofactor>
    <text evidence="1">Binds 1 zinc ion per subunit.</text>
</comment>
<evidence type="ECO:0000313" key="5">
    <source>
        <dbReference type="Proteomes" id="UP000295525"/>
    </source>
</evidence>
<gene>
    <name evidence="4" type="ORF">EDC26_103387</name>
</gene>
<evidence type="ECO:0000259" key="3">
    <source>
        <dbReference type="Pfam" id="PF07364"/>
    </source>
</evidence>
<dbReference type="GO" id="GO:0046872">
    <property type="term" value="F:metal ion binding"/>
    <property type="evidence" value="ECO:0007669"/>
    <property type="project" value="UniProtKB-KW"/>
</dbReference>
<sequence length="505" mass="54333">MKVVVALVRHETNTFSPLPTVLGSFSRGTHGSGPVYADDAKQACLNTNSAAAAYLDLAEKLGAEVDFAIVANAVPSGVVTREAFDSIADSVVASVKKGCDAVMLDLHGAMVAQGYPDAEGELLKRLRAVLPVGVPIVVALDFHANFSRELIQNATIITGYCTYPHIDIYQTGARAGKTLQALLKKEVEPVILWRRLPMLTHMLRQTPAMQPMKDIMDRAIAAEADGRVLNASVFGGFPLSDIPYAGLSVVLVVDKKKKAQGKQLLDELCNLAWERREDFIFPIEPLEQSIARAKQLADGPIILVDHGDNCGAGGPTDNMAVLREVMRQGLKNVVAGPFWDPAAVGQLIQAGVGAEVTLDIGGKTDVPALEIKGEPLNVRARVVKITDGNYIVTGPMFTGMRLSIGKTAVIEVDGILIFVCEKPQEPYDTGLFTHAGVDPAKKKYVLIKSRQHFRAGFGPLAKHIVLVAGPGVCSSDYSQFPFKHLSRPIYPLDENAQIGQGEEIV</sequence>
<proteinExistence type="inferred from homology"/>
<dbReference type="Pfam" id="PF07364">
    <property type="entry name" value="DUF1485"/>
    <property type="match status" value="1"/>
</dbReference>
<evidence type="ECO:0000256" key="1">
    <source>
        <dbReference type="PIRNR" id="PIRNR012702"/>
    </source>
</evidence>
<feature type="domain" description="Microcystin LR degradation protein MlrC C-terminal" evidence="2">
    <location>
        <begin position="303"/>
        <end position="484"/>
    </location>
</feature>
<accession>A0A4R3M8C4</accession>
<dbReference type="EMBL" id="SMAJ01000003">
    <property type="protein sequence ID" value="TCT09764.1"/>
    <property type="molecule type" value="Genomic_DNA"/>
</dbReference>
<evidence type="ECO:0000259" key="2">
    <source>
        <dbReference type="Pfam" id="PF07171"/>
    </source>
</evidence>
<keyword evidence="1" id="KW-0479">Metal-binding</keyword>
<dbReference type="Proteomes" id="UP000295525">
    <property type="component" value="Unassembled WGS sequence"/>
</dbReference>
<reference evidence="4 5" key="1">
    <citation type="submission" date="2019-03" db="EMBL/GenBank/DDBJ databases">
        <title>Genomic Encyclopedia of Type Strains, Phase IV (KMG-IV): sequencing the most valuable type-strain genomes for metagenomic binning, comparative biology and taxonomic classification.</title>
        <authorList>
            <person name="Goeker M."/>
        </authorList>
    </citation>
    <scope>NUCLEOTIDE SEQUENCE [LARGE SCALE GENOMIC DNA]</scope>
    <source>
        <strain evidence="4 5">DSM 24591</strain>
    </source>
</reference>
<evidence type="ECO:0000313" key="4">
    <source>
        <dbReference type="EMBL" id="TCT09764.1"/>
    </source>
</evidence>
<comment type="similarity">
    <text evidence="1">Belongs to the peptidase M81 family.</text>
</comment>
<keyword evidence="1" id="KW-0482">Metalloprotease</keyword>
<dbReference type="AlphaFoldDB" id="A0A4R3M8C4"/>
<protein>
    <recommendedName>
        <fullName evidence="1">Microcystinase C</fullName>
        <shortName evidence="1">MlrC</shortName>
    </recommendedName>
</protein>
<dbReference type="GO" id="GO:0006508">
    <property type="term" value="P:proteolysis"/>
    <property type="evidence" value="ECO:0007669"/>
    <property type="project" value="UniProtKB-KW"/>
</dbReference>
<keyword evidence="5" id="KW-1185">Reference proteome</keyword>
<dbReference type="InterPro" id="IPR009197">
    <property type="entry name" value="MlrC"/>
</dbReference>
<dbReference type="InterPro" id="IPR010799">
    <property type="entry name" value="MlrC_C"/>
</dbReference>
<comment type="caution">
    <text evidence="4">The sequence shown here is derived from an EMBL/GenBank/DDBJ whole genome shotgun (WGS) entry which is preliminary data.</text>
</comment>
<name>A0A4R3M8C4_9BURK</name>
<keyword evidence="1" id="KW-0378">Hydrolase</keyword>